<dbReference type="Proteomes" id="UP000309133">
    <property type="component" value="Unassembled WGS sequence"/>
</dbReference>
<sequence>MRGMHVKRTRMIAATAAVLLIQLSLVAAPATAAVADRTRTVEHCAIEVPSDDTETTTDSDTADLQPVCFFTEEEVEAYIEESANAGRGSGASVAAASVVLGVVYKDINYGGSSLTLFASSDCNGTTHGFPTLSSGWDNSISSAKGSSTCWLTLYTATSYGGSRLNCTPNCASIGSWNDQVKSIIFRQTGLYG</sequence>
<keyword evidence="1" id="KW-0732">Signal</keyword>
<dbReference type="Gene3D" id="2.60.20.10">
    <property type="entry name" value="Crystallins"/>
    <property type="match status" value="1"/>
</dbReference>
<dbReference type="EMBL" id="SSSM01000001">
    <property type="protein sequence ID" value="THG33250.1"/>
    <property type="molecule type" value="Genomic_DNA"/>
</dbReference>
<name>A0A4S4FRH0_9MICO</name>
<dbReference type="AlphaFoldDB" id="A0A4S4FRH0"/>
<proteinExistence type="predicted"/>
<evidence type="ECO:0000256" key="1">
    <source>
        <dbReference type="SAM" id="SignalP"/>
    </source>
</evidence>
<dbReference type="InterPro" id="IPR011024">
    <property type="entry name" value="G_crystallin-like"/>
</dbReference>
<protein>
    <submittedName>
        <fullName evidence="2">Uncharacterized protein</fullName>
    </submittedName>
</protein>
<comment type="caution">
    <text evidence="2">The sequence shown here is derived from an EMBL/GenBank/DDBJ whole genome shotgun (WGS) entry which is preliminary data.</text>
</comment>
<reference evidence="2 3" key="1">
    <citation type="submission" date="2019-04" db="EMBL/GenBank/DDBJ databases">
        <authorList>
            <person name="Jiang L."/>
        </authorList>
    </citation>
    <scope>NUCLEOTIDE SEQUENCE [LARGE SCALE GENOMIC DNA]</scope>
    <source>
        <strain evidence="2 3">YIM 131853</strain>
    </source>
</reference>
<evidence type="ECO:0000313" key="3">
    <source>
        <dbReference type="Proteomes" id="UP000309133"/>
    </source>
</evidence>
<feature type="chain" id="PRO_5020633199" evidence="1">
    <location>
        <begin position="33"/>
        <end position="192"/>
    </location>
</feature>
<evidence type="ECO:0000313" key="2">
    <source>
        <dbReference type="EMBL" id="THG33250.1"/>
    </source>
</evidence>
<feature type="signal peptide" evidence="1">
    <location>
        <begin position="1"/>
        <end position="32"/>
    </location>
</feature>
<keyword evidence="3" id="KW-1185">Reference proteome</keyword>
<dbReference type="SUPFAM" id="SSF49695">
    <property type="entry name" value="gamma-Crystallin-like"/>
    <property type="match status" value="1"/>
</dbReference>
<organism evidence="2 3">
    <name type="scientific">Naasia lichenicola</name>
    <dbReference type="NCBI Taxonomy" id="2565933"/>
    <lineage>
        <taxon>Bacteria</taxon>
        <taxon>Bacillati</taxon>
        <taxon>Actinomycetota</taxon>
        <taxon>Actinomycetes</taxon>
        <taxon>Micrococcales</taxon>
        <taxon>Microbacteriaceae</taxon>
        <taxon>Naasia</taxon>
    </lineage>
</organism>
<gene>
    <name evidence="2" type="ORF">E6C64_02550</name>
</gene>
<accession>A0A4S4FRH0</accession>
<dbReference type="Pfam" id="PF03995">
    <property type="entry name" value="Inhibitor_I36"/>
    <property type="match status" value="1"/>
</dbReference>